<dbReference type="GO" id="GO:0016616">
    <property type="term" value="F:oxidoreductase activity, acting on the CH-OH group of donors, NAD or NADP as acceptor"/>
    <property type="evidence" value="ECO:0007669"/>
    <property type="project" value="InterPro"/>
</dbReference>
<evidence type="ECO:0000256" key="2">
    <source>
        <dbReference type="ARBA" id="ARBA00022723"/>
    </source>
</evidence>
<keyword evidence="3 5" id="KW-0862">Zinc</keyword>
<dbReference type="SUPFAM" id="SSF51735">
    <property type="entry name" value="NAD(P)-binding Rossmann-fold domains"/>
    <property type="match status" value="1"/>
</dbReference>
<dbReference type="InterPro" id="IPR002328">
    <property type="entry name" value="ADH_Zn_CS"/>
</dbReference>
<evidence type="ECO:0000313" key="8">
    <source>
        <dbReference type="Proteomes" id="UP000247810"/>
    </source>
</evidence>
<dbReference type="Proteomes" id="UP000247810">
    <property type="component" value="Unassembled WGS sequence"/>
</dbReference>
<dbReference type="PROSITE" id="PS00059">
    <property type="entry name" value="ADH_ZINC"/>
    <property type="match status" value="1"/>
</dbReference>
<protein>
    <submittedName>
        <fullName evidence="7">Alcohol dehydrogenase</fullName>
    </submittedName>
</protein>
<evidence type="ECO:0000256" key="3">
    <source>
        <dbReference type="ARBA" id="ARBA00022833"/>
    </source>
</evidence>
<dbReference type="PANTHER" id="PTHR42683">
    <property type="entry name" value="ALDEHYDE REDUCTASE"/>
    <property type="match status" value="1"/>
</dbReference>
<dbReference type="InterPro" id="IPR013154">
    <property type="entry name" value="ADH-like_N"/>
</dbReference>
<dbReference type="InterPro" id="IPR013149">
    <property type="entry name" value="ADH-like_C"/>
</dbReference>
<dbReference type="Pfam" id="PF00107">
    <property type="entry name" value="ADH_zinc_N"/>
    <property type="match status" value="1"/>
</dbReference>
<keyword evidence="8" id="KW-1185">Reference proteome</keyword>
<reference evidence="7 8" key="1">
    <citation type="submission" date="2018-02" db="EMBL/GenBank/DDBJ databases">
        <title>The genomes of Aspergillus section Nigri reveals drivers in fungal speciation.</title>
        <authorList>
            <consortium name="DOE Joint Genome Institute"/>
            <person name="Vesth T.C."/>
            <person name="Nybo J."/>
            <person name="Theobald S."/>
            <person name="Brandl J."/>
            <person name="Frisvad J.C."/>
            <person name="Nielsen K.F."/>
            <person name="Lyhne E.K."/>
            <person name="Kogle M.E."/>
            <person name="Kuo A."/>
            <person name="Riley R."/>
            <person name="Clum A."/>
            <person name="Nolan M."/>
            <person name="Lipzen A."/>
            <person name="Salamov A."/>
            <person name="Henrissat B."/>
            <person name="Wiebenga A."/>
            <person name="De vries R.P."/>
            <person name="Grigoriev I.V."/>
            <person name="Mortensen U.H."/>
            <person name="Andersen M.R."/>
            <person name="Baker S.E."/>
        </authorList>
    </citation>
    <scope>NUCLEOTIDE SEQUENCE [LARGE SCALE GENOMIC DNA]</scope>
    <source>
        <strain evidence="7 8">CBS 707.79</strain>
    </source>
</reference>
<dbReference type="EMBL" id="KZ825846">
    <property type="protein sequence ID" value="PYH95893.1"/>
    <property type="molecule type" value="Genomic_DNA"/>
</dbReference>
<evidence type="ECO:0000256" key="1">
    <source>
        <dbReference type="ARBA" id="ARBA00001947"/>
    </source>
</evidence>
<evidence type="ECO:0000256" key="4">
    <source>
        <dbReference type="ARBA" id="ARBA00023002"/>
    </source>
</evidence>
<comment type="similarity">
    <text evidence="5">Belongs to the zinc-containing alcohol dehydrogenase family.</text>
</comment>
<gene>
    <name evidence="7" type="ORF">BO71DRAFT_397599</name>
</gene>
<dbReference type="Pfam" id="PF08240">
    <property type="entry name" value="ADH_N"/>
    <property type="match status" value="1"/>
</dbReference>
<dbReference type="InterPro" id="IPR036291">
    <property type="entry name" value="NAD(P)-bd_dom_sf"/>
</dbReference>
<dbReference type="Gene3D" id="3.40.50.720">
    <property type="entry name" value="NAD(P)-binding Rossmann-like Domain"/>
    <property type="match status" value="1"/>
</dbReference>
<dbReference type="VEuPathDB" id="FungiDB:BO71DRAFT_397599"/>
<organism evidence="7 8">
    <name type="scientific">Aspergillus ellipticus CBS 707.79</name>
    <dbReference type="NCBI Taxonomy" id="1448320"/>
    <lineage>
        <taxon>Eukaryota</taxon>
        <taxon>Fungi</taxon>
        <taxon>Dikarya</taxon>
        <taxon>Ascomycota</taxon>
        <taxon>Pezizomycotina</taxon>
        <taxon>Eurotiomycetes</taxon>
        <taxon>Eurotiomycetidae</taxon>
        <taxon>Eurotiales</taxon>
        <taxon>Aspergillaceae</taxon>
        <taxon>Aspergillus</taxon>
        <taxon>Aspergillus subgen. Circumdati</taxon>
    </lineage>
</organism>
<keyword evidence="2 5" id="KW-0479">Metal-binding</keyword>
<evidence type="ECO:0000256" key="5">
    <source>
        <dbReference type="RuleBase" id="RU361277"/>
    </source>
</evidence>
<name>A0A319DWV1_9EURO</name>
<keyword evidence="4" id="KW-0560">Oxidoreductase</keyword>
<feature type="domain" description="Enoyl reductase (ER)" evidence="6">
    <location>
        <begin position="10"/>
        <end position="328"/>
    </location>
</feature>
<dbReference type="InterPro" id="IPR020843">
    <property type="entry name" value="ER"/>
</dbReference>
<accession>A0A319DWV1</accession>
<dbReference type="FunFam" id="3.40.50.720:FF:000022">
    <property type="entry name" value="Cinnamyl alcohol dehydrogenase"/>
    <property type="match status" value="1"/>
</dbReference>
<evidence type="ECO:0000313" key="7">
    <source>
        <dbReference type="EMBL" id="PYH95893.1"/>
    </source>
</evidence>
<dbReference type="InterPro" id="IPR011032">
    <property type="entry name" value="GroES-like_sf"/>
</dbReference>
<dbReference type="InterPro" id="IPR047109">
    <property type="entry name" value="CAD-like"/>
</dbReference>
<dbReference type="SUPFAM" id="SSF50129">
    <property type="entry name" value="GroES-like"/>
    <property type="match status" value="1"/>
</dbReference>
<dbReference type="STRING" id="1448320.A0A319DWV1"/>
<proteinExistence type="inferred from homology"/>
<sequence>MSVTYEVYRGSPEGKIVGDKVTSTLGNNQVFVETLVSGLCGTDEHFVKTNQVLGHEGVGIVKAIGPSVTTVKVGDRVGFGYTHSICGHCDNCTTGWDQYCRTVELYGSADFDNGTFSSGAVWDANSVYTIPEGYDSAYAAPLVCAGATVFSVLTKFGIQSTDRVGILGIGGLGHLAIKLASALGYHVVALSSSEAKRQEAMEYGASEYHVFRSGQAPKDMAPIKHLLLTGSANVDYSSLIPIMDTLSTIYPLTVSADPSNIVTLSLVTKGIRIQGSMVGSRPVIRSLLDFSAKKNIYPTIMKFPLTAEGIETAMKTLREGKMRYRGVLVKE</sequence>
<comment type="cofactor">
    <cofactor evidence="1 5">
        <name>Zn(2+)</name>
        <dbReference type="ChEBI" id="CHEBI:29105"/>
    </cofactor>
</comment>
<dbReference type="CDD" id="cd05283">
    <property type="entry name" value="CAD1"/>
    <property type="match status" value="1"/>
</dbReference>
<dbReference type="OrthoDB" id="1879366at2759"/>
<evidence type="ECO:0000259" key="6">
    <source>
        <dbReference type="SMART" id="SM00829"/>
    </source>
</evidence>
<dbReference type="GO" id="GO:0008270">
    <property type="term" value="F:zinc ion binding"/>
    <property type="evidence" value="ECO:0007669"/>
    <property type="project" value="InterPro"/>
</dbReference>
<dbReference type="SMART" id="SM00829">
    <property type="entry name" value="PKS_ER"/>
    <property type="match status" value="1"/>
</dbReference>
<dbReference type="AlphaFoldDB" id="A0A319DWV1"/>
<dbReference type="Gene3D" id="3.90.180.10">
    <property type="entry name" value="Medium-chain alcohol dehydrogenases, catalytic domain"/>
    <property type="match status" value="1"/>
</dbReference>